<keyword evidence="6" id="KW-0808">Transferase</keyword>
<reference evidence="6 7" key="1">
    <citation type="submission" date="2016-11" db="EMBL/GenBank/DDBJ databases">
        <authorList>
            <person name="Jaros S."/>
            <person name="Januszkiewicz K."/>
            <person name="Wedrychowicz H."/>
        </authorList>
    </citation>
    <scope>NUCLEOTIDE SEQUENCE [LARGE SCALE GENOMIC DNA]</scope>
    <source>
        <strain evidence="6 7">DSM 21758</strain>
    </source>
</reference>
<dbReference type="InterPro" id="IPR036390">
    <property type="entry name" value="WH_DNA-bd_sf"/>
</dbReference>
<keyword evidence="3" id="KW-0804">Transcription</keyword>
<dbReference type="CDD" id="cd00038">
    <property type="entry name" value="CAP_ED"/>
    <property type="match status" value="1"/>
</dbReference>
<dbReference type="AlphaFoldDB" id="A0A1M6PEQ5"/>
<proteinExistence type="predicted"/>
<dbReference type="Pfam" id="PF13545">
    <property type="entry name" value="HTH_Crp_2"/>
    <property type="match status" value="1"/>
</dbReference>
<accession>A0A1M6PEQ5</accession>
<keyword evidence="7" id="KW-1185">Reference proteome</keyword>
<dbReference type="EMBL" id="FQZB01000013">
    <property type="protein sequence ID" value="SHK06416.1"/>
    <property type="molecule type" value="Genomic_DNA"/>
</dbReference>
<dbReference type="SUPFAM" id="SSF51206">
    <property type="entry name" value="cAMP-binding domain-like"/>
    <property type="match status" value="1"/>
</dbReference>
<dbReference type="InterPro" id="IPR018490">
    <property type="entry name" value="cNMP-bd_dom_sf"/>
</dbReference>
<dbReference type="OrthoDB" id="3176638at2"/>
<dbReference type="SUPFAM" id="SSF46785">
    <property type="entry name" value="Winged helix' DNA-binding domain"/>
    <property type="match status" value="1"/>
</dbReference>
<dbReference type="STRING" id="1121302.SAMN02745163_03131"/>
<evidence type="ECO:0000256" key="2">
    <source>
        <dbReference type="ARBA" id="ARBA00023125"/>
    </source>
</evidence>
<dbReference type="PROSITE" id="PS50042">
    <property type="entry name" value="CNMP_BINDING_3"/>
    <property type="match status" value="1"/>
</dbReference>
<dbReference type="GO" id="GO:0003700">
    <property type="term" value="F:DNA-binding transcription factor activity"/>
    <property type="evidence" value="ECO:0007669"/>
    <property type="project" value="TreeGrafter"/>
</dbReference>
<evidence type="ECO:0000256" key="1">
    <source>
        <dbReference type="ARBA" id="ARBA00023015"/>
    </source>
</evidence>
<dbReference type="GO" id="GO:0003677">
    <property type="term" value="F:DNA binding"/>
    <property type="evidence" value="ECO:0007669"/>
    <property type="project" value="UniProtKB-KW"/>
</dbReference>
<keyword evidence="1" id="KW-0805">Transcription regulation</keyword>
<dbReference type="PANTHER" id="PTHR24567:SF58">
    <property type="entry name" value="CYCLIC AMP-BINDING REGULATORY PROTEIN"/>
    <property type="match status" value="1"/>
</dbReference>
<evidence type="ECO:0000313" key="6">
    <source>
        <dbReference type="EMBL" id="SHK06416.1"/>
    </source>
</evidence>
<dbReference type="InterPro" id="IPR000595">
    <property type="entry name" value="cNMP-bd_dom"/>
</dbReference>
<evidence type="ECO:0000259" key="5">
    <source>
        <dbReference type="PROSITE" id="PS51063"/>
    </source>
</evidence>
<dbReference type="InterPro" id="IPR014710">
    <property type="entry name" value="RmlC-like_jellyroll"/>
</dbReference>
<keyword evidence="6" id="KW-0418">Kinase</keyword>
<gene>
    <name evidence="6" type="ORF">SAMN02745163_03131</name>
</gene>
<dbReference type="InterPro" id="IPR050397">
    <property type="entry name" value="Env_Response_Regulators"/>
</dbReference>
<dbReference type="RefSeq" id="WP_072989832.1">
    <property type="nucleotide sequence ID" value="NZ_FQZB01000013.1"/>
</dbReference>
<dbReference type="Pfam" id="PF00027">
    <property type="entry name" value="cNMP_binding"/>
    <property type="match status" value="1"/>
</dbReference>
<evidence type="ECO:0000259" key="4">
    <source>
        <dbReference type="PROSITE" id="PS50042"/>
    </source>
</evidence>
<dbReference type="GO" id="GO:0016301">
    <property type="term" value="F:kinase activity"/>
    <property type="evidence" value="ECO:0007669"/>
    <property type="project" value="UniProtKB-KW"/>
</dbReference>
<organism evidence="6 7">
    <name type="scientific">Clostridium cavendishii DSM 21758</name>
    <dbReference type="NCBI Taxonomy" id="1121302"/>
    <lineage>
        <taxon>Bacteria</taxon>
        <taxon>Bacillati</taxon>
        <taxon>Bacillota</taxon>
        <taxon>Clostridia</taxon>
        <taxon>Eubacteriales</taxon>
        <taxon>Clostridiaceae</taxon>
        <taxon>Clostridium</taxon>
    </lineage>
</organism>
<feature type="domain" description="HTH crp-type" evidence="5">
    <location>
        <begin position="153"/>
        <end position="221"/>
    </location>
</feature>
<protein>
    <submittedName>
        <fullName evidence="6">cAMP-binding domain of CRP or a regulatory subunit of cAMP-dependent protein kinases</fullName>
    </submittedName>
</protein>
<dbReference type="SMART" id="SM00419">
    <property type="entry name" value="HTH_CRP"/>
    <property type="match status" value="1"/>
</dbReference>
<dbReference type="Proteomes" id="UP000184310">
    <property type="component" value="Unassembled WGS sequence"/>
</dbReference>
<dbReference type="PANTHER" id="PTHR24567">
    <property type="entry name" value="CRP FAMILY TRANSCRIPTIONAL REGULATORY PROTEIN"/>
    <property type="match status" value="1"/>
</dbReference>
<dbReference type="InterPro" id="IPR012318">
    <property type="entry name" value="HTH_CRP"/>
</dbReference>
<evidence type="ECO:0000256" key="3">
    <source>
        <dbReference type="ARBA" id="ARBA00023163"/>
    </source>
</evidence>
<name>A0A1M6PEQ5_9CLOT</name>
<dbReference type="GO" id="GO:0005829">
    <property type="term" value="C:cytosol"/>
    <property type="evidence" value="ECO:0007669"/>
    <property type="project" value="TreeGrafter"/>
</dbReference>
<sequence>MNNLNEIITSIQKCRLFSHFNEDKINSLFKNDKLISKTYNSSDIIFNEDDTCNYLSIIITGIIEIQKLDPEGNVLTVATLSSGNVFGENLLFGDRNQYPMSVVCKTAAKVIHLPKSLIYSLCQTDSEFLTQLLRVLSNKALSLSSKLKQVSMKSLRQMICHFLMIKYKKSNSLVIPLGMSKKEWSEKLGVQRPSLSRELIKMKEEGIIDYNRTEIIILDIEEVKSQS</sequence>
<keyword evidence="2" id="KW-0238">DNA-binding</keyword>
<dbReference type="Gene3D" id="2.60.120.10">
    <property type="entry name" value="Jelly Rolls"/>
    <property type="match status" value="1"/>
</dbReference>
<feature type="domain" description="Cyclic nucleotide-binding" evidence="4">
    <location>
        <begin position="16"/>
        <end position="121"/>
    </location>
</feature>
<evidence type="ECO:0000313" key="7">
    <source>
        <dbReference type="Proteomes" id="UP000184310"/>
    </source>
</evidence>
<dbReference type="SMART" id="SM00100">
    <property type="entry name" value="cNMP"/>
    <property type="match status" value="1"/>
</dbReference>
<dbReference type="PROSITE" id="PS51063">
    <property type="entry name" value="HTH_CRP_2"/>
    <property type="match status" value="1"/>
</dbReference>